<dbReference type="EMBL" id="JAYFSI010000002">
    <property type="protein sequence ID" value="MEA5360532.1"/>
    <property type="molecule type" value="Genomic_DNA"/>
</dbReference>
<sequence>MPEISNLELDDFCGRLAEFKESLQPAQQELLDKILKFAWNATKCEAHIADGFAGSFTPEQASLLLDYPADADADAPAVHLVPRMIKGFIR</sequence>
<reference evidence="1 2" key="1">
    <citation type="submission" date="2023-12" db="EMBL/GenBank/DDBJ databases">
        <title>Amycolatopsis sp. V23-08.</title>
        <authorList>
            <person name="Somphong A."/>
        </authorList>
    </citation>
    <scope>NUCLEOTIDE SEQUENCE [LARGE SCALE GENOMIC DNA]</scope>
    <source>
        <strain evidence="1 2">V23-08</strain>
    </source>
</reference>
<gene>
    <name evidence="1" type="ORF">VA596_13375</name>
</gene>
<comment type="caution">
    <text evidence="1">The sequence shown here is derived from an EMBL/GenBank/DDBJ whole genome shotgun (WGS) entry which is preliminary data.</text>
</comment>
<dbReference type="RefSeq" id="WP_323326755.1">
    <property type="nucleotide sequence ID" value="NZ_JAYFSI010000002.1"/>
</dbReference>
<evidence type="ECO:0000313" key="1">
    <source>
        <dbReference type="EMBL" id="MEA5360532.1"/>
    </source>
</evidence>
<organism evidence="1 2">
    <name type="scientific">Amycolatopsis heterodermiae</name>
    <dbReference type="NCBI Taxonomy" id="3110235"/>
    <lineage>
        <taxon>Bacteria</taxon>
        <taxon>Bacillati</taxon>
        <taxon>Actinomycetota</taxon>
        <taxon>Actinomycetes</taxon>
        <taxon>Pseudonocardiales</taxon>
        <taxon>Pseudonocardiaceae</taxon>
        <taxon>Amycolatopsis</taxon>
    </lineage>
</organism>
<protein>
    <submittedName>
        <fullName evidence="1">Uncharacterized protein</fullName>
    </submittedName>
</protein>
<proteinExistence type="predicted"/>
<dbReference type="Proteomes" id="UP001304298">
    <property type="component" value="Unassembled WGS sequence"/>
</dbReference>
<evidence type="ECO:0000313" key="2">
    <source>
        <dbReference type="Proteomes" id="UP001304298"/>
    </source>
</evidence>
<keyword evidence="2" id="KW-1185">Reference proteome</keyword>
<accession>A0ABU5R2W8</accession>
<name>A0ABU5R2W8_9PSEU</name>